<dbReference type="PANTHER" id="PTHR20854:SF4">
    <property type="entry name" value="INOSITOL-1-MONOPHOSPHATASE-RELATED"/>
    <property type="match status" value="1"/>
</dbReference>
<dbReference type="Pfam" id="PF00459">
    <property type="entry name" value="Inositol_P"/>
    <property type="match status" value="1"/>
</dbReference>
<keyword evidence="3" id="KW-0378">Hydrolase</keyword>
<dbReference type="CDD" id="cd01637">
    <property type="entry name" value="IMPase_like"/>
    <property type="match status" value="1"/>
</dbReference>
<comment type="cofactor">
    <cofactor evidence="1 5">
        <name>Mg(2+)</name>
        <dbReference type="ChEBI" id="CHEBI:18420"/>
    </cofactor>
</comment>
<sequence>MKTKFNFAKEIIREAGAFVKSHMIQELDIEEKTRFDDLVTNLDKATQDLVIGKIKQAYPDDHIMAEENGVYHPVSDGHVWVLDPIDGTVNFIVQRDHFAIMLSYYEDGVGQFGLIYDVMGDTLYSGGGQFDVYANDKKLQPYQDVLLNRSLIGCNAMMFADDYHGIKELVQQSLGVRIYGGAGISMAYVLSGQLLAYFSHIQPWDYAAAKVMGEKLGYVLLTIDGKEPDFKTRQKVMFVPKAKLATIQQYLKP</sequence>
<feature type="binding site" evidence="5">
    <location>
        <position position="205"/>
    </location>
    <ligand>
        <name>Mg(2+)</name>
        <dbReference type="ChEBI" id="CHEBI:18420"/>
        <label>1</label>
        <note>catalytic</note>
    </ligand>
</feature>
<dbReference type="GeneID" id="99636306"/>
<dbReference type="FunFam" id="3.30.540.10:FF:000003">
    <property type="entry name" value="Inositol-1-monophosphatase"/>
    <property type="match status" value="1"/>
</dbReference>
<organism evidence="6 8">
    <name type="scientific">Streptococcus alactolyticus</name>
    <dbReference type="NCBI Taxonomy" id="29389"/>
    <lineage>
        <taxon>Bacteria</taxon>
        <taxon>Bacillati</taxon>
        <taxon>Bacillota</taxon>
        <taxon>Bacilli</taxon>
        <taxon>Lactobacillales</taxon>
        <taxon>Streptococcaceae</taxon>
        <taxon>Streptococcus</taxon>
    </lineage>
</organism>
<reference evidence="7 9" key="2">
    <citation type="submission" date="2022-12" db="EMBL/GenBank/DDBJ databases">
        <title>Streptococcus alactolyticus LGM, complete genome.</title>
        <authorList>
            <person name="Liu Z."/>
            <person name="Mu C."/>
            <person name="Zhu W."/>
        </authorList>
    </citation>
    <scope>NUCLEOTIDE SEQUENCE [LARGE SCALE GENOMIC DNA]</scope>
    <source>
        <strain evidence="7 9">LGM</strain>
    </source>
</reference>
<keyword evidence="9" id="KW-1185">Reference proteome</keyword>
<feature type="binding site" evidence="5">
    <location>
        <position position="86"/>
    </location>
    <ligand>
        <name>Mg(2+)</name>
        <dbReference type="ChEBI" id="CHEBI:18420"/>
        <label>1</label>
        <note>catalytic</note>
    </ligand>
</feature>
<accession>A0A6N7X5M4</accession>
<dbReference type="Proteomes" id="UP001212085">
    <property type="component" value="Chromosome"/>
</dbReference>
<dbReference type="EMBL" id="VUNP01000012">
    <property type="protein sequence ID" value="MST53552.1"/>
    <property type="molecule type" value="Genomic_DNA"/>
</dbReference>
<dbReference type="AlphaFoldDB" id="A0A6N7X5M4"/>
<feature type="binding site" evidence="5">
    <location>
        <position position="66"/>
    </location>
    <ligand>
        <name>Mg(2+)</name>
        <dbReference type="ChEBI" id="CHEBI:18420"/>
        <label>1</label>
        <note>catalytic</note>
    </ligand>
</feature>
<dbReference type="Proteomes" id="UP000471052">
    <property type="component" value="Unassembled WGS sequence"/>
</dbReference>
<dbReference type="PANTHER" id="PTHR20854">
    <property type="entry name" value="INOSITOL MONOPHOSPHATASE"/>
    <property type="match status" value="1"/>
</dbReference>
<dbReference type="EMBL" id="CP114883">
    <property type="protein sequence ID" value="WBB05664.1"/>
    <property type="molecule type" value="Genomic_DNA"/>
</dbReference>
<feature type="binding site" evidence="5">
    <location>
        <position position="83"/>
    </location>
    <ligand>
        <name>Mg(2+)</name>
        <dbReference type="ChEBI" id="CHEBI:18420"/>
        <label>1</label>
        <note>catalytic</note>
    </ligand>
</feature>
<protein>
    <submittedName>
        <fullName evidence="6">Inositol monophosphatase family protein</fullName>
    </submittedName>
</protein>
<evidence type="ECO:0000256" key="4">
    <source>
        <dbReference type="ARBA" id="ARBA00022842"/>
    </source>
</evidence>
<dbReference type="RefSeq" id="WP_154454715.1">
    <property type="nucleotide sequence ID" value="NZ_BRXN01000001.1"/>
</dbReference>
<evidence type="ECO:0000256" key="3">
    <source>
        <dbReference type="ARBA" id="ARBA00022801"/>
    </source>
</evidence>
<keyword evidence="4 5" id="KW-0460">Magnesium</keyword>
<reference evidence="6 8" key="1">
    <citation type="submission" date="2019-08" db="EMBL/GenBank/DDBJ databases">
        <title>In-depth cultivation of the pig gut microbiome towards novel bacterial diversity and tailored functional studies.</title>
        <authorList>
            <person name="Wylensek D."/>
            <person name="Hitch T.C.A."/>
            <person name="Clavel T."/>
        </authorList>
    </citation>
    <scope>NUCLEOTIDE SEQUENCE [LARGE SCALE GENOMIC DNA]</scope>
    <source>
        <strain evidence="6 8">BL-178-WT-3A</strain>
    </source>
</reference>
<dbReference type="PRINTS" id="PR00377">
    <property type="entry name" value="IMPHPHTASES"/>
</dbReference>
<dbReference type="InterPro" id="IPR000760">
    <property type="entry name" value="Inositol_monophosphatase-like"/>
</dbReference>
<evidence type="ECO:0000313" key="9">
    <source>
        <dbReference type="Proteomes" id="UP001212085"/>
    </source>
</evidence>
<dbReference type="OrthoDB" id="9772456at2"/>
<name>A0A6N7X5M4_STRAY</name>
<evidence type="ECO:0000256" key="1">
    <source>
        <dbReference type="ARBA" id="ARBA00001946"/>
    </source>
</evidence>
<evidence type="ECO:0000256" key="2">
    <source>
        <dbReference type="ARBA" id="ARBA00022723"/>
    </source>
</evidence>
<dbReference type="GO" id="GO:0008934">
    <property type="term" value="F:inositol monophosphate 1-phosphatase activity"/>
    <property type="evidence" value="ECO:0007669"/>
    <property type="project" value="TreeGrafter"/>
</dbReference>
<evidence type="ECO:0000313" key="7">
    <source>
        <dbReference type="EMBL" id="WBB05664.1"/>
    </source>
</evidence>
<dbReference type="GO" id="GO:0007165">
    <property type="term" value="P:signal transduction"/>
    <property type="evidence" value="ECO:0007669"/>
    <property type="project" value="TreeGrafter"/>
</dbReference>
<feature type="binding site" evidence="5">
    <location>
        <position position="85"/>
    </location>
    <ligand>
        <name>Mg(2+)</name>
        <dbReference type="ChEBI" id="CHEBI:18420"/>
        <label>1</label>
        <note>catalytic</note>
    </ligand>
</feature>
<dbReference type="SUPFAM" id="SSF56655">
    <property type="entry name" value="Carbohydrate phosphatase"/>
    <property type="match status" value="1"/>
</dbReference>
<dbReference type="GO" id="GO:0046872">
    <property type="term" value="F:metal ion binding"/>
    <property type="evidence" value="ECO:0007669"/>
    <property type="project" value="UniProtKB-KW"/>
</dbReference>
<dbReference type="Gene3D" id="3.30.540.10">
    <property type="entry name" value="Fructose-1,6-Bisphosphatase, subunit A, domain 1"/>
    <property type="match status" value="1"/>
</dbReference>
<evidence type="ECO:0000313" key="6">
    <source>
        <dbReference type="EMBL" id="MST53552.1"/>
    </source>
</evidence>
<evidence type="ECO:0000256" key="5">
    <source>
        <dbReference type="PIRSR" id="PIRSR600760-2"/>
    </source>
</evidence>
<keyword evidence="2 5" id="KW-0479">Metal-binding</keyword>
<proteinExistence type="predicted"/>
<gene>
    <name evidence="6" type="ORF">FYJ82_03865</name>
    <name evidence="7" type="ORF">O6R09_04940</name>
</gene>
<dbReference type="GO" id="GO:0006020">
    <property type="term" value="P:inositol metabolic process"/>
    <property type="evidence" value="ECO:0007669"/>
    <property type="project" value="TreeGrafter"/>
</dbReference>
<dbReference type="Gene3D" id="3.40.190.80">
    <property type="match status" value="1"/>
</dbReference>
<evidence type="ECO:0000313" key="8">
    <source>
        <dbReference type="Proteomes" id="UP000471052"/>
    </source>
</evidence>